<comment type="subcellular location">
    <subcellularLocation>
        <location evidence="7">Endomembrane system</location>
        <topology evidence="7">Single-pass membrane protein</topology>
    </subcellularLocation>
    <subcellularLocation>
        <location evidence="1">Membrane</location>
        <topology evidence="1">Single-pass type I membrane protein</topology>
    </subcellularLocation>
</comment>
<dbReference type="EMBL" id="BLBS01000047">
    <property type="protein sequence ID" value="GET91278.1"/>
    <property type="molecule type" value="Genomic_DNA"/>
</dbReference>
<feature type="transmembrane region" description="Helical" evidence="9">
    <location>
        <begin position="64"/>
        <end position="83"/>
    </location>
</feature>
<evidence type="ECO:0000256" key="5">
    <source>
        <dbReference type="ARBA" id="ARBA00022989"/>
    </source>
</evidence>
<comment type="caution">
    <text evidence="11">The sequence shown here is derived from an EMBL/GenBank/DDBJ whole genome shotgun (WGS) entry which is preliminary data.</text>
</comment>
<dbReference type="VEuPathDB" id="TriTrypDB:LtaPh_3131900"/>
<keyword evidence="12" id="KW-1185">Reference proteome</keyword>
<evidence type="ECO:0000259" key="10">
    <source>
        <dbReference type="PROSITE" id="PS50866"/>
    </source>
</evidence>
<comment type="similarity">
    <text evidence="2">Belongs to the EMP24/GP25L family.</text>
</comment>
<proteinExistence type="inferred from homology"/>
<dbReference type="OrthoDB" id="1929172at2759"/>
<dbReference type="SMART" id="SM01190">
    <property type="entry name" value="EMP24_GP25L"/>
    <property type="match status" value="1"/>
</dbReference>
<evidence type="ECO:0000313" key="12">
    <source>
        <dbReference type="Proteomes" id="UP000419144"/>
    </source>
</evidence>
<reference evidence="11" key="1">
    <citation type="submission" date="2019-11" db="EMBL/GenBank/DDBJ databases">
        <title>Leishmania tarentolae CDS.</title>
        <authorList>
            <person name="Goto Y."/>
            <person name="Yamagishi J."/>
        </authorList>
    </citation>
    <scope>NUCLEOTIDE SEQUENCE [LARGE SCALE GENOMIC DNA]</scope>
    <source>
        <strain evidence="11">Parrot Tar II</strain>
    </source>
</reference>
<evidence type="ECO:0000256" key="3">
    <source>
        <dbReference type="ARBA" id="ARBA00022692"/>
    </source>
</evidence>
<evidence type="ECO:0000256" key="1">
    <source>
        <dbReference type="ARBA" id="ARBA00004479"/>
    </source>
</evidence>
<accession>A0A640KPI8</accession>
<dbReference type="InterPro" id="IPR015720">
    <property type="entry name" value="Emp24-like"/>
</dbReference>
<dbReference type="PANTHER" id="PTHR22811">
    <property type="entry name" value="TRANSMEMBRANE EMP24 DOMAIN-CONTAINING PROTEIN"/>
    <property type="match status" value="1"/>
</dbReference>
<dbReference type="GO" id="GO:0016020">
    <property type="term" value="C:membrane"/>
    <property type="evidence" value="ECO:0007669"/>
    <property type="project" value="UniProtKB-SubCell"/>
</dbReference>
<organism evidence="11 12">
    <name type="scientific">Leishmania tarentolae</name>
    <name type="common">Sauroleishmania tarentolae</name>
    <dbReference type="NCBI Taxonomy" id="5689"/>
    <lineage>
        <taxon>Eukaryota</taxon>
        <taxon>Discoba</taxon>
        <taxon>Euglenozoa</taxon>
        <taxon>Kinetoplastea</taxon>
        <taxon>Metakinetoplastina</taxon>
        <taxon>Trypanosomatida</taxon>
        <taxon>Trypanosomatidae</taxon>
        <taxon>Leishmaniinae</taxon>
        <taxon>Leishmania</taxon>
        <taxon>lizard Leishmania</taxon>
    </lineage>
</organism>
<dbReference type="InterPro" id="IPR036598">
    <property type="entry name" value="GOLD_dom_sf"/>
</dbReference>
<gene>
    <name evidence="11" type="ORF">LtaPh_3131900</name>
</gene>
<evidence type="ECO:0000313" key="11">
    <source>
        <dbReference type="EMBL" id="GET91278.1"/>
    </source>
</evidence>
<feature type="domain" description="GOLD" evidence="10">
    <location>
        <begin position="104"/>
        <end position="221"/>
    </location>
</feature>
<evidence type="ECO:0000256" key="9">
    <source>
        <dbReference type="SAM" id="Phobius"/>
    </source>
</evidence>
<sequence>MSTSSCTSIKALLSPRSFSVCRRIEPPPTDPPHTHTHSPPLQVVGTPSRAPGPYFDMAPFRRTTSVSVLALVGNVGLSLLLLLHCSSITVKAATYGSKIEAGETECYTEVLEAGGTLGFTFHVTDGGAFDINAVMKVRFTPPVDKTMDLGRFHYNAHFAGLRDRQRETVLNTWQRATDGSYTYTAPPILKTRHGLPEEVSICFDNSFSALTPKWVRFNIMKRDVLEVDPDAVSKVESEMEEELHRYGTILFGLAQDANALQLVGESDRVKLNSLAKIMAAGLLLNVMVLLTMATYQYVSLSRFLAFQVRCGKFSVSTT</sequence>
<dbReference type="Pfam" id="PF01105">
    <property type="entry name" value="EMP24_GP25L"/>
    <property type="match status" value="1"/>
</dbReference>
<keyword evidence="4" id="KW-0732">Signal</keyword>
<keyword evidence="6 9" id="KW-0472">Membrane</keyword>
<keyword evidence="5 9" id="KW-1133">Transmembrane helix</keyword>
<dbReference type="SUPFAM" id="SSF101576">
    <property type="entry name" value="Supernatant protein factor (SPF), C-terminal domain"/>
    <property type="match status" value="1"/>
</dbReference>
<dbReference type="Proteomes" id="UP000419144">
    <property type="component" value="Unassembled WGS sequence"/>
</dbReference>
<evidence type="ECO:0000256" key="8">
    <source>
        <dbReference type="SAM" id="MobiDB-lite"/>
    </source>
</evidence>
<feature type="transmembrane region" description="Helical" evidence="9">
    <location>
        <begin position="277"/>
        <end position="298"/>
    </location>
</feature>
<dbReference type="GO" id="GO:0012505">
    <property type="term" value="C:endomembrane system"/>
    <property type="evidence" value="ECO:0007669"/>
    <property type="project" value="UniProtKB-SubCell"/>
</dbReference>
<protein>
    <recommendedName>
        <fullName evidence="10">GOLD domain-containing protein</fullName>
    </recommendedName>
</protein>
<name>A0A640KPI8_LEITA</name>
<evidence type="ECO:0000256" key="2">
    <source>
        <dbReference type="ARBA" id="ARBA00007104"/>
    </source>
</evidence>
<evidence type="ECO:0000256" key="7">
    <source>
        <dbReference type="ARBA" id="ARBA00037847"/>
    </source>
</evidence>
<feature type="region of interest" description="Disordered" evidence="8">
    <location>
        <begin position="22"/>
        <end position="42"/>
    </location>
</feature>
<evidence type="ECO:0000256" key="6">
    <source>
        <dbReference type="ARBA" id="ARBA00023136"/>
    </source>
</evidence>
<keyword evidence="3 9" id="KW-0812">Transmembrane</keyword>
<dbReference type="PROSITE" id="PS50866">
    <property type="entry name" value="GOLD"/>
    <property type="match status" value="1"/>
</dbReference>
<evidence type="ECO:0000256" key="4">
    <source>
        <dbReference type="ARBA" id="ARBA00022729"/>
    </source>
</evidence>
<dbReference type="AlphaFoldDB" id="A0A640KPI8"/>
<dbReference type="InterPro" id="IPR009038">
    <property type="entry name" value="GOLD_dom"/>
</dbReference>